<organism evidence="1 2">
    <name type="scientific">Naganishia adeliensis</name>
    <dbReference type="NCBI Taxonomy" id="92952"/>
    <lineage>
        <taxon>Eukaryota</taxon>
        <taxon>Fungi</taxon>
        <taxon>Dikarya</taxon>
        <taxon>Basidiomycota</taxon>
        <taxon>Agaricomycotina</taxon>
        <taxon>Tremellomycetes</taxon>
        <taxon>Filobasidiales</taxon>
        <taxon>Filobasidiaceae</taxon>
        <taxon>Naganishia</taxon>
    </lineage>
</organism>
<comment type="caution">
    <text evidence="1">The sequence shown here is derived from an EMBL/GenBank/DDBJ whole genome shotgun (WGS) entry which is preliminary data.</text>
</comment>
<gene>
    <name evidence="1" type="ORF">QFC20_000771</name>
</gene>
<reference evidence="1" key="1">
    <citation type="submission" date="2023-04" db="EMBL/GenBank/DDBJ databases">
        <title>Draft Genome sequencing of Naganishia species isolated from polar environments using Oxford Nanopore Technology.</title>
        <authorList>
            <person name="Leo P."/>
            <person name="Venkateswaran K."/>
        </authorList>
    </citation>
    <scope>NUCLEOTIDE SEQUENCE</scope>
    <source>
        <strain evidence="1">MNA-CCFEE 5262</strain>
    </source>
</reference>
<evidence type="ECO:0000313" key="2">
    <source>
        <dbReference type="Proteomes" id="UP001230649"/>
    </source>
</evidence>
<name>A0ACC2WX51_9TREE</name>
<proteinExistence type="predicted"/>
<dbReference type="EMBL" id="JASBWS010000004">
    <property type="protein sequence ID" value="KAJ9116098.1"/>
    <property type="molecule type" value="Genomic_DNA"/>
</dbReference>
<protein>
    <submittedName>
        <fullName evidence="1">Uncharacterized protein</fullName>
    </submittedName>
</protein>
<evidence type="ECO:0000313" key="1">
    <source>
        <dbReference type="EMBL" id="KAJ9116098.1"/>
    </source>
</evidence>
<accession>A0ACC2WX51</accession>
<keyword evidence="2" id="KW-1185">Reference proteome</keyword>
<dbReference type="Proteomes" id="UP001230649">
    <property type="component" value="Unassembled WGS sequence"/>
</dbReference>
<sequence>MVKSPVSPAETSASSGIGGGLTFSAYGNPSSAASGNGRLAGNLGEERRGGNGTNGIGLGRPGMKPSISMSDNISRSQTNQHPYTNSPGYAGNSQAPYRNGHSSRPGIGMMQKSMSDYPGPSSSSTSTGNIPRPGSADRSFSATSNQSRAQEHSRQRSRGGSDGAQTTNGSDMPQPQQPGLDDVARETAKVHWRALRAYLWEYLQAEVPGSRASAREKLTRLTKSQFQELCTDVYDELVRREDVEAGRGDEIRTDFHPKRNQARQKLATLPKNRFKDLASDVFYELNRRFPDFKRDVPSDMPRQQMPQSVSAQSQSAGESPMSAYPPTAAPPKQSTSSSQHSRQAPYQTSNEVVVPKKSTIAEEVIEVPFAKGSPDMESPREGLSSPLDLERPSSGLDMMEGETRRRSKRLSNQSRRSGAGGQEYEERLESPVSERNDPMQQHHMSRSQSSLDNSRNHLQVNHPRSNSTTPPPDDDSGSTGHARQGSSTTLELIRERKMRTDLEAKLAGMERHLASMQREVDGSTKREEWERSRTRELEDEIRSHKERAGTLAENVRSLQRELESAKASQEQDEQRNEGRRKEEQAELTMWKERCRDTENQLAQQREQLRVSGSRRNQAENDDAIRDLRNELTVLMEELGSLAVRNEELLADRDEDAAIIKRLDGEVQEYKRRWEATKTDLRNLKATSMMFVCRPPTEDHMPASADGNIADIHVTQFQNAIDSLLQAARSSQPSSVLSAMKEVVVAISEISEDVKAFERDPNFHVDDTKLESLKHQSSATLNNLMSAARSHATSSGLSPISLIDAAAGHVSTNVVDLIKLLKIRKTVKPSLSSASIGRRSFSEMHEARRRSWGALQTLNTTSSMASGNDSDDDQTDDRHNDLLSPSRALHHAEQLQPGGQTTYESSPKPSSKGSPQRQARSGSAVSFASSVGQRSDAFDLERKASIAGLKAHNLASAISTEAPVYRPQVQDVEEADPVETVLPPLPARPGVGSRLPPGSVQAPPIDTTARSEFSSEVSSEIPTESSPSFFAGQPTPAREEWDNVKPYLSQQSSALVNAIQQLLAEIRNGSNPSAAANSNSRLSEYLSQVIAISSSIVAVSSKAIPAQHAAEGQPLLDDMMNATERLSEHQNSTDFSKHVRQAIASAAFGMAKSLRALMKLNA</sequence>